<evidence type="ECO:0000256" key="6">
    <source>
        <dbReference type="ARBA" id="ARBA00022984"/>
    </source>
</evidence>
<evidence type="ECO:0000256" key="3">
    <source>
        <dbReference type="ARBA" id="ARBA00022676"/>
    </source>
</evidence>
<feature type="binding site" evidence="10">
    <location>
        <position position="250"/>
    </location>
    <ligand>
        <name>UDP-N-acetyl-alpha-D-glucosamine</name>
        <dbReference type="ChEBI" id="CHEBI:57705"/>
    </ligand>
</feature>
<proteinExistence type="inferred from homology"/>
<dbReference type="Proteomes" id="UP000193006">
    <property type="component" value="Chromosome"/>
</dbReference>
<keyword evidence="9 10" id="KW-0961">Cell wall biogenesis/degradation</keyword>
<sequence>MRVVVSGGGTGGHIYPAISLIKEIKRKHKDAEILYIGTETGLEADIVPREGIPFKTIRISGFKRKISLENIKTVTRFITGTSRAKKLINQFKPDVVIGTGGYVCGPVVYAAAKLKVPTVIHEQNSVPGLTNKFLSKYVDRIAICFEEARPFFPNKKVVFTGNPRASDTLNVDPVSGRSSLGLDKNKKTVLIVGGSRGARPINDAFVSVINEWSEKSYQVIYVTGAVHYDAVMEKVNEAGLGSNVIVKPFIHNMPDVLGAIDLIVARAGATTLAEVTALGLPSILIPSPYVTNNHQEKNAKALKDSGAAIVRKESEMNGQTLLDDIDFVLTNEENWRVMHEATKKLGVPNAADHLYQVLVEVSRKK</sequence>
<reference evidence="13 14" key="1">
    <citation type="submission" date="2017-04" db="EMBL/GenBank/DDBJ databases">
        <title>Bacillus krulwichiae AM31D Genome sequencing and assembly.</title>
        <authorList>
            <person name="Krulwich T.A."/>
            <person name="Anastor L."/>
            <person name="Ehrlich R."/>
            <person name="Ehrlich G.D."/>
            <person name="Janto B."/>
        </authorList>
    </citation>
    <scope>NUCLEOTIDE SEQUENCE [LARGE SCALE GENOMIC DNA]</scope>
    <source>
        <strain evidence="13 14">AM31D</strain>
    </source>
</reference>
<comment type="subcellular location">
    <subcellularLocation>
        <location evidence="10">Cell membrane</location>
        <topology evidence="10">Peripheral membrane protein</topology>
        <orientation evidence="10">Cytoplasmic side</orientation>
    </subcellularLocation>
</comment>
<keyword evidence="5 10" id="KW-0133">Cell shape</keyword>
<evidence type="ECO:0000256" key="7">
    <source>
        <dbReference type="ARBA" id="ARBA00023136"/>
    </source>
</evidence>
<dbReference type="PANTHER" id="PTHR21015:SF22">
    <property type="entry name" value="GLYCOSYLTRANSFERASE"/>
    <property type="match status" value="1"/>
</dbReference>
<evidence type="ECO:0000256" key="10">
    <source>
        <dbReference type="HAMAP-Rule" id="MF_00033"/>
    </source>
</evidence>
<dbReference type="GO" id="GO:0005886">
    <property type="term" value="C:plasma membrane"/>
    <property type="evidence" value="ECO:0007669"/>
    <property type="project" value="UniProtKB-SubCell"/>
</dbReference>
<dbReference type="Pfam" id="PF04101">
    <property type="entry name" value="Glyco_tran_28_C"/>
    <property type="match status" value="1"/>
</dbReference>
<evidence type="ECO:0000313" key="13">
    <source>
        <dbReference type="EMBL" id="ARK31092.1"/>
    </source>
</evidence>
<dbReference type="KEGG" id="bkw:BkAM31D_15250"/>
<keyword evidence="7 10" id="KW-0472">Membrane</keyword>
<evidence type="ECO:0000256" key="9">
    <source>
        <dbReference type="ARBA" id="ARBA00023316"/>
    </source>
</evidence>
<dbReference type="AlphaFoldDB" id="A0A1X9MKD7"/>
<dbReference type="GO" id="GO:0051991">
    <property type="term" value="F:UDP-N-acetyl-D-glucosamine:N-acetylmuramoyl-L-alanyl-D-glutamyl-meso-2,6-diaminopimelyl-D-alanyl-D-alanine-diphosphoundecaprenol 4-beta-N-acetylglucosaminlytransferase activity"/>
    <property type="evidence" value="ECO:0007669"/>
    <property type="project" value="RHEA"/>
</dbReference>
<evidence type="ECO:0000256" key="2">
    <source>
        <dbReference type="ARBA" id="ARBA00022618"/>
    </source>
</evidence>
<comment type="similarity">
    <text evidence="10">Belongs to the glycosyltransferase 28 family. MurG subfamily.</text>
</comment>
<dbReference type="GO" id="GO:0008360">
    <property type="term" value="P:regulation of cell shape"/>
    <property type="evidence" value="ECO:0007669"/>
    <property type="project" value="UniProtKB-KW"/>
</dbReference>
<dbReference type="InterPro" id="IPR007235">
    <property type="entry name" value="Glyco_trans_28_C"/>
</dbReference>
<dbReference type="EC" id="2.4.1.227" evidence="10"/>
<dbReference type="UniPathway" id="UPA00219"/>
<protein>
    <recommendedName>
        <fullName evidence="10">UDP-N-acetylglucosamine--N-acetylmuramyl-(pentapeptide) pyrophosphoryl-undecaprenol N-acetylglucosamine transferase</fullName>
        <ecNumber evidence="10">2.4.1.227</ecNumber>
    </recommendedName>
    <alternativeName>
        <fullName evidence="10">Undecaprenyl-PP-MurNAc-pentapeptide-UDPGlcNAc GlcNAc transferase</fullName>
    </alternativeName>
</protein>
<dbReference type="SUPFAM" id="SSF53756">
    <property type="entry name" value="UDP-Glycosyltransferase/glycogen phosphorylase"/>
    <property type="match status" value="1"/>
</dbReference>
<dbReference type="Gene3D" id="3.40.50.2000">
    <property type="entry name" value="Glycogen Phosphorylase B"/>
    <property type="match status" value="2"/>
</dbReference>
<dbReference type="InterPro" id="IPR004276">
    <property type="entry name" value="GlycoTrans_28_N"/>
</dbReference>
<evidence type="ECO:0000256" key="5">
    <source>
        <dbReference type="ARBA" id="ARBA00022960"/>
    </source>
</evidence>
<feature type="domain" description="Glycosyltransferase family 28 N-terminal" evidence="11">
    <location>
        <begin position="3"/>
        <end position="143"/>
    </location>
</feature>
<feature type="domain" description="Glycosyl transferase family 28 C-terminal" evidence="12">
    <location>
        <begin position="188"/>
        <end position="353"/>
    </location>
</feature>
<feature type="binding site" evidence="10">
    <location>
        <position position="295"/>
    </location>
    <ligand>
        <name>UDP-N-acetyl-alpha-D-glucosamine</name>
        <dbReference type="ChEBI" id="CHEBI:57705"/>
    </ligand>
</feature>
<keyword evidence="6 10" id="KW-0573">Peptidoglycan synthesis</keyword>
<dbReference type="InterPro" id="IPR006009">
    <property type="entry name" value="GlcNAc_MurG"/>
</dbReference>
<evidence type="ECO:0000256" key="1">
    <source>
        <dbReference type="ARBA" id="ARBA00022475"/>
    </source>
</evidence>
<dbReference type="GO" id="GO:0071555">
    <property type="term" value="P:cell wall organization"/>
    <property type="evidence" value="ECO:0007669"/>
    <property type="project" value="UniProtKB-KW"/>
</dbReference>
<dbReference type="GO" id="GO:0051301">
    <property type="term" value="P:cell division"/>
    <property type="evidence" value="ECO:0007669"/>
    <property type="project" value="UniProtKB-KW"/>
</dbReference>
<comment type="function">
    <text evidence="10">Cell wall formation. Catalyzes the transfer of a GlcNAc subunit on undecaprenyl-pyrophosphoryl-MurNAc-pentapeptide (lipid intermediate I) to form undecaprenyl-pyrophosphoryl-MurNAc-(pentapeptide)GlcNAc (lipid intermediate II).</text>
</comment>
<accession>A0A1X9MKD7</accession>
<keyword evidence="3 10" id="KW-0328">Glycosyltransferase</keyword>
<dbReference type="PANTHER" id="PTHR21015">
    <property type="entry name" value="UDP-N-ACETYLGLUCOSAMINE--N-ACETYLMURAMYL-(PENTAPEPTIDE) PYROPHOSPHORYL-UNDECAPRENOL N-ACETYLGLUCOSAMINE TRANSFERASE 1"/>
    <property type="match status" value="1"/>
</dbReference>
<dbReference type="NCBIfam" id="TIGR01133">
    <property type="entry name" value="murG"/>
    <property type="match status" value="1"/>
</dbReference>
<dbReference type="CDD" id="cd03785">
    <property type="entry name" value="GT28_MurG"/>
    <property type="match status" value="1"/>
</dbReference>
<keyword evidence="8 10" id="KW-0131">Cell cycle</keyword>
<keyword evidence="2 10" id="KW-0132">Cell division</keyword>
<evidence type="ECO:0000259" key="11">
    <source>
        <dbReference type="Pfam" id="PF03033"/>
    </source>
</evidence>
<feature type="binding site" evidence="10">
    <location>
        <position position="195"/>
    </location>
    <ligand>
        <name>UDP-N-acetyl-alpha-D-glucosamine</name>
        <dbReference type="ChEBI" id="CHEBI:57705"/>
    </ligand>
</feature>
<dbReference type="RefSeq" id="WP_066150463.1">
    <property type="nucleotide sequence ID" value="NZ_CP020814.1"/>
</dbReference>
<dbReference type="STRING" id="199441.BkAM31D_15250"/>
<keyword evidence="1 10" id="KW-1003">Cell membrane</keyword>
<keyword evidence="4 10" id="KW-0808">Transferase</keyword>
<organism evidence="13 14">
    <name type="scientific">Halalkalibacter krulwichiae</name>
    <dbReference type="NCBI Taxonomy" id="199441"/>
    <lineage>
        <taxon>Bacteria</taxon>
        <taxon>Bacillati</taxon>
        <taxon>Bacillota</taxon>
        <taxon>Bacilli</taxon>
        <taxon>Bacillales</taxon>
        <taxon>Bacillaceae</taxon>
        <taxon>Halalkalibacter</taxon>
    </lineage>
</organism>
<evidence type="ECO:0000256" key="8">
    <source>
        <dbReference type="ARBA" id="ARBA00023306"/>
    </source>
</evidence>
<dbReference type="Pfam" id="PF03033">
    <property type="entry name" value="Glyco_transf_28"/>
    <property type="match status" value="1"/>
</dbReference>
<dbReference type="GO" id="GO:0050511">
    <property type="term" value="F:undecaprenyldiphospho-muramoylpentapeptide beta-N-acetylglucosaminyltransferase activity"/>
    <property type="evidence" value="ECO:0007669"/>
    <property type="project" value="UniProtKB-UniRule"/>
</dbReference>
<comment type="pathway">
    <text evidence="10">Cell wall biogenesis; peptidoglycan biosynthesis.</text>
</comment>
<feature type="binding site" evidence="10">
    <location>
        <position position="124"/>
    </location>
    <ligand>
        <name>UDP-N-acetyl-alpha-D-glucosamine</name>
        <dbReference type="ChEBI" id="CHEBI:57705"/>
    </ligand>
</feature>
<comment type="catalytic activity">
    <reaction evidence="10">
        <text>di-trans,octa-cis-undecaprenyl diphospho-N-acetyl-alpha-D-muramoyl-L-alanyl-D-glutamyl-meso-2,6-diaminopimeloyl-D-alanyl-D-alanine + UDP-N-acetyl-alpha-D-glucosamine = di-trans,octa-cis-undecaprenyl diphospho-[N-acetyl-alpha-D-glucosaminyl-(1-&gt;4)]-N-acetyl-alpha-D-muramoyl-L-alanyl-D-glutamyl-meso-2,6-diaminopimeloyl-D-alanyl-D-alanine + UDP + H(+)</text>
        <dbReference type="Rhea" id="RHEA:31227"/>
        <dbReference type="ChEBI" id="CHEBI:15378"/>
        <dbReference type="ChEBI" id="CHEBI:57705"/>
        <dbReference type="ChEBI" id="CHEBI:58223"/>
        <dbReference type="ChEBI" id="CHEBI:61387"/>
        <dbReference type="ChEBI" id="CHEBI:61388"/>
        <dbReference type="EC" id="2.4.1.227"/>
    </reaction>
</comment>
<name>A0A1X9MKD7_9BACI</name>
<gene>
    <name evidence="10 13" type="primary">murG</name>
    <name evidence="13" type="ORF">BkAM31D_15250</name>
</gene>
<evidence type="ECO:0000256" key="4">
    <source>
        <dbReference type="ARBA" id="ARBA00022679"/>
    </source>
</evidence>
<evidence type="ECO:0000259" key="12">
    <source>
        <dbReference type="Pfam" id="PF04101"/>
    </source>
</evidence>
<dbReference type="EMBL" id="CP020814">
    <property type="protein sequence ID" value="ARK31092.1"/>
    <property type="molecule type" value="Genomic_DNA"/>
</dbReference>
<keyword evidence="14" id="KW-1185">Reference proteome</keyword>
<comment type="caution">
    <text evidence="10">Lacks conserved residue(s) required for the propagation of feature annotation.</text>
</comment>
<dbReference type="GO" id="GO:0009252">
    <property type="term" value="P:peptidoglycan biosynthetic process"/>
    <property type="evidence" value="ECO:0007669"/>
    <property type="project" value="UniProtKB-UniRule"/>
</dbReference>
<evidence type="ECO:0000313" key="14">
    <source>
        <dbReference type="Proteomes" id="UP000193006"/>
    </source>
</evidence>
<feature type="binding site" evidence="10">
    <location>
        <begin position="10"/>
        <end position="12"/>
    </location>
    <ligand>
        <name>UDP-N-acetyl-alpha-D-glucosamine</name>
        <dbReference type="ChEBI" id="CHEBI:57705"/>
    </ligand>
</feature>
<dbReference type="GO" id="GO:0005975">
    <property type="term" value="P:carbohydrate metabolic process"/>
    <property type="evidence" value="ECO:0007669"/>
    <property type="project" value="InterPro"/>
</dbReference>
<dbReference type="HAMAP" id="MF_00033">
    <property type="entry name" value="MurG"/>
    <property type="match status" value="1"/>
</dbReference>